<reference evidence="2" key="1">
    <citation type="journal article" date="2019" name="Int. J. Syst. Evol. Microbiol.">
        <title>The Global Catalogue of Microorganisms (GCM) 10K type strain sequencing project: providing services to taxonomists for standard genome sequencing and annotation.</title>
        <authorList>
            <consortium name="The Broad Institute Genomics Platform"/>
            <consortium name="The Broad Institute Genome Sequencing Center for Infectious Disease"/>
            <person name="Wu L."/>
            <person name="Ma J."/>
        </authorList>
    </citation>
    <scope>NUCLEOTIDE SEQUENCE [LARGE SCALE GENOMIC DNA]</scope>
    <source>
        <strain evidence="2">JCM 30846</strain>
    </source>
</reference>
<evidence type="ECO:0000313" key="2">
    <source>
        <dbReference type="Proteomes" id="UP001499884"/>
    </source>
</evidence>
<keyword evidence="1" id="KW-0503">Monooxygenase</keyword>
<dbReference type="InterPro" id="IPR011008">
    <property type="entry name" value="Dimeric_a/b-barrel"/>
</dbReference>
<dbReference type="NCBIfam" id="NF008333">
    <property type="entry name" value="PRK11118.1"/>
    <property type="match status" value="1"/>
</dbReference>
<proteinExistence type="predicted"/>
<accession>A0ABP7EEB2</accession>
<name>A0ABP7EEB2_9ACTN</name>
<evidence type="ECO:0000313" key="1">
    <source>
        <dbReference type="EMBL" id="GAA3715914.1"/>
    </source>
</evidence>
<dbReference type="PANTHER" id="PTHR39169:SF1">
    <property type="entry name" value="MONOOXYGENASE YDHR-RELATED"/>
    <property type="match status" value="1"/>
</dbReference>
<dbReference type="InterPro" id="IPR014910">
    <property type="entry name" value="YdhR"/>
</dbReference>
<comment type="caution">
    <text evidence="1">The sequence shown here is derived from an EMBL/GenBank/DDBJ whole genome shotgun (WGS) entry which is preliminary data.</text>
</comment>
<keyword evidence="2" id="KW-1185">Reference proteome</keyword>
<sequence length="114" mass="12722">MTITHTHERHTEPLWLVQVDFPSGGPFGEEMAEAYSELAHSIAGESGLVWKLWTENPEAGEAGGVYLFSTREDAQAYLDKHTARLSSWGTEDIRGRVFRVNPALSRITRGLDHA</sequence>
<organism evidence="1 2">
    <name type="scientific">Streptomyces tremellae</name>
    <dbReference type="NCBI Taxonomy" id="1124239"/>
    <lineage>
        <taxon>Bacteria</taxon>
        <taxon>Bacillati</taxon>
        <taxon>Actinomycetota</taxon>
        <taxon>Actinomycetes</taxon>
        <taxon>Kitasatosporales</taxon>
        <taxon>Streptomycetaceae</taxon>
        <taxon>Streptomyces</taxon>
    </lineage>
</organism>
<dbReference type="Proteomes" id="UP001499884">
    <property type="component" value="Unassembled WGS sequence"/>
</dbReference>
<dbReference type="GO" id="GO:0004497">
    <property type="term" value="F:monooxygenase activity"/>
    <property type="evidence" value="ECO:0007669"/>
    <property type="project" value="UniProtKB-KW"/>
</dbReference>
<dbReference type="EMBL" id="BAABEP010000004">
    <property type="protein sequence ID" value="GAA3715914.1"/>
    <property type="molecule type" value="Genomic_DNA"/>
</dbReference>
<protein>
    <submittedName>
        <fullName evidence="1">Monooxygenase</fullName>
    </submittedName>
</protein>
<dbReference type="SUPFAM" id="SSF54909">
    <property type="entry name" value="Dimeric alpha+beta barrel"/>
    <property type="match status" value="1"/>
</dbReference>
<dbReference type="Gene3D" id="3.30.70.100">
    <property type="match status" value="1"/>
</dbReference>
<keyword evidence="1" id="KW-0560">Oxidoreductase</keyword>
<dbReference type="Pfam" id="PF08803">
    <property type="entry name" value="ydhR"/>
    <property type="match status" value="1"/>
</dbReference>
<dbReference type="RefSeq" id="WP_345642112.1">
    <property type="nucleotide sequence ID" value="NZ_BAABEP010000004.1"/>
</dbReference>
<gene>
    <name evidence="1" type="ORF">GCM10023082_12000</name>
</gene>
<dbReference type="PANTHER" id="PTHR39169">
    <property type="match status" value="1"/>
</dbReference>